<comment type="caution">
    <text evidence="2">The sequence shown here is derived from an EMBL/GenBank/DDBJ whole genome shotgun (WGS) entry which is preliminary data.</text>
</comment>
<accession>A0AAW2H694</accession>
<evidence type="ECO:0000256" key="1">
    <source>
        <dbReference type="ARBA" id="ARBA00006888"/>
    </source>
</evidence>
<comment type="similarity">
    <text evidence="1">Belongs to the FAM72 family.</text>
</comment>
<dbReference type="PANTHER" id="PTHR31841">
    <property type="entry name" value="PROTEIN FAM72A-RELATED"/>
    <property type="match status" value="1"/>
</dbReference>
<dbReference type="AlphaFoldDB" id="A0AAW2H694"/>
<name>A0AAW2H694_9NEOP</name>
<proteinExistence type="inferred from homology"/>
<dbReference type="InterPro" id="IPR026768">
    <property type="entry name" value="YPEH2ZP"/>
</dbReference>
<gene>
    <name evidence="2" type="ORF">PYX00_010865</name>
</gene>
<dbReference type="GO" id="GO:0005829">
    <property type="term" value="C:cytosol"/>
    <property type="evidence" value="ECO:0007669"/>
    <property type="project" value="UniProtKB-ARBA"/>
</dbReference>
<protein>
    <submittedName>
        <fullName evidence="2">Uncharacterized protein</fullName>
    </submittedName>
</protein>
<organism evidence="2">
    <name type="scientific">Menopon gallinae</name>
    <name type="common">poultry shaft louse</name>
    <dbReference type="NCBI Taxonomy" id="328185"/>
    <lineage>
        <taxon>Eukaryota</taxon>
        <taxon>Metazoa</taxon>
        <taxon>Ecdysozoa</taxon>
        <taxon>Arthropoda</taxon>
        <taxon>Hexapoda</taxon>
        <taxon>Insecta</taxon>
        <taxon>Pterygota</taxon>
        <taxon>Neoptera</taxon>
        <taxon>Paraneoptera</taxon>
        <taxon>Psocodea</taxon>
        <taxon>Troctomorpha</taxon>
        <taxon>Phthiraptera</taxon>
        <taxon>Amblycera</taxon>
        <taxon>Menoponidae</taxon>
        <taxon>Menopon</taxon>
    </lineage>
</organism>
<dbReference type="Pfam" id="PF14976">
    <property type="entry name" value="YPEH2ZP"/>
    <property type="match status" value="1"/>
</dbReference>
<dbReference type="PANTHER" id="PTHR31841:SF1">
    <property type="entry name" value="PROTEIN FAM72A-RELATED"/>
    <property type="match status" value="1"/>
</dbReference>
<evidence type="ECO:0000313" key="2">
    <source>
        <dbReference type="EMBL" id="KAL0263897.1"/>
    </source>
</evidence>
<sequence length="442" mass="51769">MIKRRRNKKLEHEVKYDVHMDTDVDTDLLEVYKASNISTGMEAEEEKEHHLRLIITQGCGDIPTPVIAIQDDYVRYGEYRRPKEFVKWSDDVPNEVILVEDYDTEFMKSHGVGEKEIQALLEDTAGNKDAPPALQSYANRRVLKVINDESLLDAYICFRRRTHKLPRKSRRSEANINERLRRMWVELNALKKLYELHLRRCELSREYVECSRDIVKIGAVLEPESRLRRRIQKKIFKKRRGVVPSEYYKSCGPFKELAGNYEKVKALKDFLYKQCPKINSLDLEREAKALDNYKRRKLKSRDDATRIMNIGEDVFVLKCTECDTILSYFGYKSTLLSGSYINVYSTNFFSDKITCVYEPYTSRKCKCAIRDVACVCCGLIVGYHVEQPCRKCLEEENNGHMWMFSEERIKILDGASTRKMESVCFIRLCRRSIVSGFAEPER</sequence>
<reference evidence="2" key="1">
    <citation type="journal article" date="2024" name="Gigascience">
        <title>Chromosome-level genome of the poultry shaft louse Menopon gallinae provides insight into the host-switching and adaptive evolution of parasitic lice.</title>
        <authorList>
            <person name="Xu Y."/>
            <person name="Ma L."/>
            <person name="Liu S."/>
            <person name="Liang Y."/>
            <person name="Liu Q."/>
            <person name="He Z."/>
            <person name="Tian L."/>
            <person name="Duan Y."/>
            <person name="Cai W."/>
            <person name="Li H."/>
            <person name="Song F."/>
        </authorList>
    </citation>
    <scope>NUCLEOTIDE SEQUENCE</scope>
    <source>
        <strain evidence="2">Cailab_2023a</strain>
    </source>
</reference>
<dbReference type="EMBL" id="JARGDH010000082">
    <property type="protein sequence ID" value="KAL0263897.1"/>
    <property type="molecule type" value="Genomic_DNA"/>
</dbReference>